<accession>A0AAD9KV83</accession>
<dbReference type="Pfam" id="PF00078">
    <property type="entry name" value="RVT_1"/>
    <property type="match status" value="1"/>
</dbReference>
<dbReference type="SUPFAM" id="SSF56672">
    <property type="entry name" value="DNA/RNA polymerases"/>
    <property type="match status" value="1"/>
</dbReference>
<protein>
    <recommendedName>
        <fullName evidence="1">Reverse transcriptase domain-containing protein</fullName>
    </recommendedName>
</protein>
<reference evidence="2" key="1">
    <citation type="journal article" date="2023" name="Mol. Biol. Evol.">
        <title>Third-Generation Sequencing Reveals the Adaptive Role of the Epigenome in Three Deep-Sea Polychaetes.</title>
        <authorList>
            <person name="Perez M."/>
            <person name="Aroh O."/>
            <person name="Sun Y."/>
            <person name="Lan Y."/>
            <person name="Juniper S.K."/>
            <person name="Young C.R."/>
            <person name="Angers B."/>
            <person name="Qian P.Y."/>
        </authorList>
    </citation>
    <scope>NUCLEOTIDE SEQUENCE</scope>
    <source>
        <strain evidence="2">R07B-5</strain>
    </source>
</reference>
<feature type="domain" description="Reverse transcriptase" evidence="1">
    <location>
        <begin position="63"/>
        <end position="151"/>
    </location>
</feature>
<dbReference type="InterPro" id="IPR000477">
    <property type="entry name" value="RT_dom"/>
</dbReference>
<gene>
    <name evidence="2" type="ORF">NP493_564g03044</name>
</gene>
<dbReference type="EMBL" id="JAODUO010000564">
    <property type="protein sequence ID" value="KAK2178066.1"/>
    <property type="molecule type" value="Genomic_DNA"/>
</dbReference>
<dbReference type="CDD" id="cd01650">
    <property type="entry name" value="RT_nLTR_like"/>
    <property type="match status" value="1"/>
</dbReference>
<dbReference type="AlphaFoldDB" id="A0AAD9KV83"/>
<dbReference type="Proteomes" id="UP001209878">
    <property type="component" value="Unassembled WGS sequence"/>
</dbReference>
<evidence type="ECO:0000313" key="3">
    <source>
        <dbReference type="Proteomes" id="UP001209878"/>
    </source>
</evidence>
<keyword evidence="3" id="KW-1185">Reference proteome</keyword>
<dbReference type="PANTHER" id="PTHR19446">
    <property type="entry name" value="REVERSE TRANSCRIPTASES"/>
    <property type="match status" value="1"/>
</dbReference>
<proteinExistence type="predicted"/>
<dbReference type="InterPro" id="IPR043502">
    <property type="entry name" value="DNA/RNA_pol_sf"/>
</dbReference>
<sequence>MSNFKTPGLDGLPKEFYAFAFKYIGKAFVRFLNRCFCEGLLPPSQRQGLITLICKDPANGDTLKKWRPISLLNTDYNILSKVLTLRLRKIIGEIIHPDQTCSIPGRTIQDNVHLIRNLVEYTNDKNMPAAIISLDQSKAFDRISHEYISMCCVTLDLSPILNNW</sequence>
<organism evidence="2 3">
    <name type="scientific">Ridgeia piscesae</name>
    <name type="common">Tubeworm</name>
    <dbReference type="NCBI Taxonomy" id="27915"/>
    <lineage>
        <taxon>Eukaryota</taxon>
        <taxon>Metazoa</taxon>
        <taxon>Spiralia</taxon>
        <taxon>Lophotrochozoa</taxon>
        <taxon>Annelida</taxon>
        <taxon>Polychaeta</taxon>
        <taxon>Sedentaria</taxon>
        <taxon>Canalipalpata</taxon>
        <taxon>Sabellida</taxon>
        <taxon>Siboglinidae</taxon>
        <taxon>Ridgeia</taxon>
    </lineage>
</organism>
<comment type="caution">
    <text evidence="2">The sequence shown here is derived from an EMBL/GenBank/DDBJ whole genome shotgun (WGS) entry which is preliminary data.</text>
</comment>
<name>A0AAD9KV83_RIDPI</name>
<evidence type="ECO:0000313" key="2">
    <source>
        <dbReference type="EMBL" id="KAK2178066.1"/>
    </source>
</evidence>
<evidence type="ECO:0000259" key="1">
    <source>
        <dbReference type="Pfam" id="PF00078"/>
    </source>
</evidence>